<dbReference type="SUPFAM" id="SSF54862">
    <property type="entry name" value="4Fe-4S ferredoxins"/>
    <property type="match status" value="1"/>
</dbReference>
<dbReference type="PROSITE" id="PS51379">
    <property type="entry name" value="4FE4S_FER_2"/>
    <property type="match status" value="2"/>
</dbReference>
<feature type="domain" description="4Fe-4S ferredoxin-type" evidence="10">
    <location>
        <begin position="52"/>
        <end position="81"/>
    </location>
</feature>
<dbReference type="InterPro" id="IPR017896">
    <property type="entry name" value="4Fe4S_Fe-S-bd"/>
</dbReference>
<evidence type="ECO:0000256" key="4">
    <source>
        <dbReference type="ARBA" id="ARBA00022691"/>
    </source>
</evidence>
<comment type="catalytic activity">
    <reaction evidence="9">
        <text>glycyl-[protein] + reduced [flavodoxin] + S-adenosyl-L-methionine = glycin-2-yl radical-[protein] + semiquinone [flavodoxin] + 5'-deoxyadenosine + L-methionine + H(+)</text>
        <dbReference type="Rhea" id="RHEA:61976"/>
        <dbReference type="Rhea" id="RHEA-COMP:10622"/>
        <dbReference type="Rhea" id="RHEA-COMP:14480"/>
        <dbReference type="Rhea" id="RHEA-COMP:15993"/>
        <dbReference type="Rhea" id="RHEA-COMP:15994"/>
        <dbReference type="ChEBI" id="CHEBI:15378"/>
        <dbReference type="ChEBI" id="CHEBI:17319"/>
        <dbReference type="ChEBI" id="CHEBI:29947"/>
        <dbReference type="ChEBI" id="CHEBI:32722"/>
        <dbReference type="ChEBI" id="CHEBI:57618"/>
        <dbReference type="ChEBI" id="CHEBI:57844"/>
        <dbReference type="ChEBI" id="CHEBI:59789"/>
        <dbReference type="ChEBI" id="CHEBI:140311"/>
    </reaction>
</comment>
<proteinExistence type="inferred from homology"/>
<evidence type="ECO:0000256" key="5">
    <source>
        <dbReference type="ARBA" id="ARBA00022723"/>
    </source>
</evidence>
<dbReference type="SFLD" id="SFLDG01066">
    <property type="entry name" value="organic_radical-activating_enz"/>
    <property type="match status" value="1"/>
</dbReference>
<dbReference type="SUPFAM" id="SSF102114">
    <property type="entry name" value="Radical SAM enzymes"/>
    <property type="match status" value="1"/>
</dbReference>
<evidence type="ECO:0000256" key="9">
    <source>
        <dbReference type="ARBA" id="ARBA00047365"/>
    </source>
</evidence>
<evidence type="ECO:0000259" key="10">
    <source>
        <dbReference type="PROSITE" id="PS51379"/>
    </source>
</evidence>
<dbReference type="PROSITE" id="PS51918">
    <property type="entry name" value="RADICAL_SAM"/>
    <property type="match status" value="1"/>
</dbReference>
<dbReference type="CDD" id="cd01335">
    <property type="entry name" value="Radical_SAM"/>
    <property type="match status" value="1"/>
</dbReference>
<name>A0A173U2L6_9FIRM</name>
<dbReference type="PANTHER" id="PTHR30352:SF4">
    <property type="entry name" value="PYRUVATE FORMATE-LYASE 2-ACTIVATING ENZYME"/>
    <property type="match status" value="1"/>
</dbReference>
<keyword evidence="6 12" id="KW-0560">Oxidoreductase</keyword>
<keyword evidence="4" id="KW-0949">S-adenosyl-L-methionine</keyword>
<evidence type="ECO:0000256" key="7">
    <source>
        <dbReference type="ARBA" id="ARBA00023004"/>
    </source>
</evidence>
<comment type="cofactor">
    <cofactor evidence="1">
        <name>[4Fe-4S] cluster</name>
        <dbReference type="ChEBI" id="CHEBI:49883"/>
    </cofactor>
</comment>
<dbReference type="Gene3D" id="3.30.70.20">
    <property type="match status" value="1"/>
</dbReference>
<evidence type="ECO:0000259" key="11">
    <source>
        <dbReference type="PROSITE" id="PS51918"/>
    </source>
</evidence>
<dbReference type="OrthoDB" id="9782387at2"/>
<sequence>MKKADRTKKGMIFNIQKFSVNDGPGIRTVVFLKGCPLHCAWCANPESQYSEMQVLWNMEKCVRCHHCVKICPKKAITFFSNEIKINPYICNGCQKCIEECPARALQAEGEEKTVQGVLDVVLQDKVFYEESGGGITLSGGEMLYQPDFALQLLLAAKEEGLHTCCETTGFLKTELFAKIIEQVDYILFDMKHWNSKKHKEGTGIYNELILSNMTYAVKVGKKVLPRIPVIPGFNDSLEDAIQFAATLRNIGITTCQLLPFHQFGENKYDLLGKHYAYKHQPSLHKEDLEEYKDTFIKNGIKAFF</sequence>
<dbReference type="PANTHER" id="PTHR30352">
    <property type="entry name" value="PYRUVATE FORMATE-LYASE-ACTIVATING ENZYME"/>
    <property type="match status" value="1"/>
</dbReference>
<dbReference type="SFLD" id="SFLDG01118">
    <property type="entry name" value="activating_enzymes__group_2"/>
    <property type="match status" value="1"/>
</dbReference>
<organism evidence="12 13">
    <name type="scientific">Anaerobutyricum hallii</name>
    <dbReference type="NCBI Taxonomy" id="39488"/>
    <lineage>
        <taxon>Bacteria</taxon>
        <taxon>Bacillati</taxon>
        <taxon>Bacillota</taxon>
        <taxon>Clostridia</taxon>
        <taxon>Lachnospirales</taxon>
        <taxon>Lachnospiraceae</taxon>
        <taxon>Anaerobutyricum</taxon>
    </lineage>
</organism>
<dbReference type="GO" id="GO:0016491">
    <property type="term" value="F:oxidoreductase activity"/>
    <property type="evidence" value="ECO:0007669"/>
    <property type="project" value="UniProtKB-KW"/>
</dbReference>
<dbReference type="PIRSF" id="PIRSF000371">
    <property type="entry name" value="PFL_act_enz"/>
    <property type="match status" value="1"/>
</dbReference>
<dbReference type="Pfam" id="PF00037">
    <property type="entry name" value="Fer4"/>
    <property type="match status" value="1"/>
</dbReference>
<evidence type="ECO:0000256" key="3">
    <source>
        <dbReference type="ARBA" id="ARBA00022485"/>
    </source>
</evidence>
<dbReference type="AlphaFoldDB" id="A0A173U2L6"/>
<dbReference type="Proteomes" id="UP000095390">
    <property type="component" value="Unassembled WGS sequence"/>
</dbReference>
<dbReference type="InterPro" id="IPR001989">
    <property type="entry name" value="Radical_activat_CS"/>
</dbReference>
<dbReference type="EC" id="1.97.1.-" evidence="12"/>
<dbReference type="SFLD" id="SFLDS00029">
    <property type="entry name" value="Radical_SAM"/>
    <property type="match status" value="1"/>
</dbReference>
<dbReference type="RefSeq" id="WP_022169392.1">
    <property type="nucleotide sequence ID" value="NZ_CATVSP010000049.1"/>
</dbReference>
<dbReference type="GO" id="GO:0046872">
    <property type="term" value="F:metal ion binding"/>
    <property type="evidence" value="ECO:0007669"/>
    <property type="project" value="UniProtKB-KW"/>
</dbReference>
<dbReference type="EMBL" id="CYYC01000026">
    <property type="protein sequence ID" value="CUN08557.1"/>
    <property type="molecule type" value="Genomic_DNA"/>
</dbReference>
<reference evidence="12 13" key="1">
    <citation type="submission" date="2015-09" db="EMBL/GenBank/DDBJ databases">
        <authorList>
            <consortium name="Pathogen Informatics"/>
        </authorList>
    </citation>
    <scope>NUCLEOTIDE SEQUENCE [LARGE SCALE GENOMIC DNA]</scope>
    <source>
        <strain evidence="12 13">2789STDY5834966</strain>
    </source>
</reference>
<dbReference type="PROSITE" id="PS00198">
    <property type="entry name" value="4FE4S_FER_1"/>
    <property type="match status" value="1"/>
</dbReference>
<keyword evidence="8" id="KW-0411">Iron-sulfur</keyword>
<evidence type="ECO:0000256" key="8">
    <source>
        <dbReference type="ARBA" id="ARBA00023014"/>
    </source>
</evidence>
<dbReference type="InterPro" id="IPR040074">
    <property type="entry name" value="BssD/PflA/YjjW"/>
</dbReference>
<dbReference type="PROSITE" id="PS01087">
    <property type="entry name" value="RADICAL_ACTIVATING"/>
    <property type="match status" value="1"/>
</dbReference>
<dbReference type="GO" id="GO:0051539">
    <property type="term" value="F:4 iron, 4 sulfur cluster binding"/>
    <property type="evidence" value="ECO:0007669"/>
    <property type="project" value="UniProtKB-KW"/>
</dbReference>
<dbReference type="InterPro" id="IPR013785">
    <property type="entry name" value="Aldolase_TIM"/>
</dbReference>
<accession>A0A173U2L6</accession>
<comment type="similarity">
    <text evidence="2">Belongs to the organic radical-activating enzymes family.</text>
</comment>
<protein>
    <submittedName>
        <fullName evidence="12">4-hydroxyphenylacetate decarboxylase activating enzyme</fullName>
        <ecNumber evidence="12">1.97.1.-</ecNumber>
    </submittedName>
</protein>
<evidence type="ECO:0000256" key="2">
    <source>
        <dbReference type="ARBA" id="ARBA00009777"/>
    </source>
</evidence>
<dbReference type="Pfam" id="PF04055">
    <property type="entry name" value="Radical_SAM"/>
    <property type="match status" value="1"/>
</dbReference>
<dbReference type="Gene3D" id="3.20.20.70">
    <property type="entry name" value="Aldolase class I"/>
    <property type="match status" value="1"/>
</dbReference>
<dbReference type="InterPro" id="IPR017900">
    <property type="entry name" value="4Fe4S_Fe_S_CS"/>
</dbReference>
<evidence type="ECO:0000256" key="6">
    <source>
        <dbReference type="ARBA" id="ARBA00023002"/>
    </source>
</evidence>
<keyword evidence="7" id="KW-0408">Iron</keyword>
<gene>
    <name evidence="12" type="primary">hpdA_2</name>
    <name evidence="12" type="ORF">ERS852578_02091</name>
</gene>
<evidence type="ECO:0000256" key="1">
    <source>
        <dbReference type="ARBA" id="ARBA00001966"/>
    </source>
</evidence>
<dbReference type="InterPro" id="IPR012839">
    <property type="entry name" value="Organic_radical_activase"/>
</dbReference>
<keyword evidence="3" id="KW-0004">4Fe-4S</keyword>
<keyword evidence="5" id="KW-0479">Metal-binding</keyword>
<evidence type="ECO:0000313" key="13">
    <source>
        <dbReference type="Proteomes" id="UP000095390"/>
    </source>
</evidence>
<dbReference type="InterPro" id="IPR034457">
    <property type="entry name" value="Organic_radical-activating"/>
</dbReference>
<dbReference type="InterPro" id="IPR058240">
    <property type="entry name" value="rSAM_sf"/>
</dbReference>
<feature type="domain" description="Radical SAM core" evidence="11">
    <location>
        <begin position="21"/>
        <end position="301"/>
    </location>
</feature>
<evidence type="ECO:0000313" key="12">
    <source>
        <dbReference type="EMBL" id="CUN08557.1"/>
    </source>
</evidence>
<feature type="domain" description="4Fe-4S ferredoxin-type" evidence="10">
    <location>
        <begin position="82"/>
        <end position="110"/>
    </location>
</feature>
<dbReference type="InterPro" id="IPR007197">
    <property type="entry name" value="rSAM"/>
</dbReference>
<dbReference type="NCBIfam" id="TIGR02494">
    <property type="entry name" value="PFLE_PFLC"/>
    <property type="match status" value="1"/>
</dbReference>